<evidence type="ECO:0000259" key="12">
    <source>
        <dbReference type="PROSITE" id="PS50253"/>
    </source>
</evidence>
<gene>
    <name evidence="13" type="primary">coxC</name>
    <name evidence="13" type="ORF">GCM10017161_30290</name>
</gene>
<protein>
    <recommendedName>
        <fullName evidence="3">cytochrome-c oxidase</fullName>
        <ecNumber evidence="3">7.1.1.9</ecNumber>
    </recommendedName>
    <alternativeName>
        <fullName evidence="8">Cytochrome aa3 subunit 3</fullName>
    </alternativeName>
    <alternativeName>
        <fullName evidence="9">Cytochrome c oxidase polypeptide III</fullName>
    </alternativeName>
</protein>
<accession>A0A919BN12</accession>
<feature type="transmembrane region" description="Helical" evidence="11">
    <location>
        <begin position="157"/>
        <end position="180"/>
    </location>
</feature>
<dbReference type="InterPro" id="IPR000298">
    <property type="entry name" value="Cyt_c_oxidase-like_su3"/>
</dbReference>
<dbReference type="FunFam" id="1.20.120.80:FF:000003">
    <property type="entry name" value="Cytochrome c oxidase subunit 3"/>
    <property type="match status" value="1"/>
</dbReference>
<dbReference type="GO" id="GO:0005886">
    <property type="term" value="C:plasma membrane"/>
    <property type="evidence" value="ECO:0007669"/>
    <property type="project" value="UniProtKB-SubCell"/>
</dbReference>
<evidence type="ECO:0000256" key="10">
    <source>
        <dbReference type="RuleBase" id="RU003376"/>
    </source>
</evidence>
<feature type="transmembrane region" description="Helical" evidence="11">
    <location>
        <begin position="92"/>
        <end position="112"/>
    </location>
</feature>
<dbReference type="GO" id="GO:0019646">
    <property type="term" value="P:aerobic electron transport chain"/>
    <property type="evidence" value="ECO:0007669"/>
    <property type="project" value="InterPro"/>
</dbReference>
<organism evidence="13 14">
    <name type="scientific">Thalassotalea marina</name>
    <dbReference type="NCBI Taxonomy" id="1673741"/>
    <lineage>
        <taxon>Bacteria</taxon>
        <taxon>Pseudomonadati</taxon>
        <taxon>Pseudomonadota</taxon>
        <taxon>Gammaproteobacteria</taxon>
        <taxon>Alteromonadales</taxon>
        <taxon>Colwelliaceae</taxon>
        <taxon>Thalassotalea</taxon>
    </lineage>
</organism>
<dbReference type="PROSITE" id="PS50253">
    <property type="entry name" value="COX3"/>
    <property type="match status" value="1"/>
</dbReference>
<comment type="similarity">
    <text evidence="2 10">Belongs to the cytochrome c oxidase subunit 3 family.</text>
</comment>
<reference evidence="13" key="2">
    <citation type="submission" date="2020-09" db="EMBL/GenBank/DDBJ databases">
        <authorList>
            <person name="Sun Q."/>
            <person name="Kim S."/>
        </authorList>
    </citation>
    <scope>NUCLEOTIDE SEQUENCE</scope>
    <source>
        <strain evidence="13">KCTC 42731</strain>
    </source>
</reference>
<keyword evidence="6 11" id="KW-1133">Transmembrane helix</keyword>
<dbReference type="GO" id="GO:0004129">
    <property type="term" value="F:cytochrome-c oxidase activity"/>
    <property type="evidence" value="ECO:0007669"/>
    <property type="project" value="UniProtKB-EC"/>
</dbReference>
<dbReference type="SUPFAM" id="SSF81452">
    <property type="entry name" value="Cytochrome c oxidase subunit III-like"/>
    <property type="match status" value="1"/>
</dbReference>
<evidence type="ECO:0000313" key="14">
    <source>
        <dbReference type="Proteomes" id="UP000623842"/>
    </source>
</evidence>
<name>A0A919BN12_9GAMM</name>
<evidence type="ECO:0000256" key="9">
    <source>
        <dbReference type="ARBA" id="ARBA00031625"/>
    </source>
</evidence>
<evidence type="ECO:0000313" key="13">
    <source>
        <dbReference type="EMBL" id="GHF99733.1"/>
    </source>
</evidence>
<dbReference type="Proteomes" id="UP000623842">
    <property type="component" value="Unassembled WGS sequence"/>
</dbReference>
<dbReference type="InterPro" id="IPR024791">
    <property type="entry name" value="Cyt_c/ubiquinol_Oxase_su3"/>
</dbReference>
<dbReference type="InterPro" id="IPR013833">
    <property type="entry name" value="Cyt_c_oxidase_su3_a-hlx"/>
</dbReference>
<feature type="transmembrane region" description="Helical" evidence="11">
    <location>
        <begin position="20"/>
        <end position="38"/>
    </location>
</feature>
<sequence>MMTTKEYETYYVPAQSHWPIVGAMALFLIAIGAANYVTDLKNEESGFGGYILIAGLAMVIYMVWGWFSNVINESMAGKYSHQMDTSFRQGMSWFIFSEVMFFAAFFGALFYARMFSVPWLGGDGNNAMTFEVLWPQFVAEWPLIKTPDGTSTTAMGWYGLPLINTIILLTSSVTAHFAHVALEQEKRSQLKLWLGLTVLLGLVFLFLQGVEYAHGYSEEMKLYLTSGIYGNTFYMLTGFHGMHVTLGTIMLIVMFVRVMKGHFTPQNHFAFQAASWYWHFVDVVWVLLFFFVYIL</sequence>
<dbReference type="InterPro" id="IPR035973">
    <property type="entry name" value="Cyt_c_oxidase_su3-like_sf"/>
</dbReference>
<evidence type="ECO:0000256" key="8">
    <source>
        <dbReference type="ARBA" id="ARBA00031400"/>
    </source>
</evidence>
<evidence type="ECO:0000256" key="3">
    <source>
        <dbReference type="ARBA" id="ARBA00012949"/>
    </source>
</evidence>
<dbReference type="Pfam" id="PF00510">
    <property type="entry name" value="COX3"/>
    <property type="match status" value="1"/>
</dbReference>
<feature type="domain" description="Heme-copper oxidase subunit III family profile" evidence="12">
    <location>
        <begin position="6"/>
        <end position="295"/>
    </location>
</feature>
<comment type="subcellular location">
    <subcellularLocation>
        <location evidence="10">Cell membrane</location>
        <topology evidence="10">Multi-pass membrane protein</topology>
    </subcellularLocation>
    <subcellularLocation>
        <location evidence="1">Membrane</location>
        <topology evidence="1">Multi-pass membrane protein</topology>
    </subcellularLocation>
</comment>
<evidence type="ECO:0000256" key="2">
    <source>
        <dbReference type="ARBA" id="ARBA00010581"/>
    </source>
</evidence>
<evidence type="ECO:0000256" key="1">
    <source>
        <dbReference type="ARBA" id="ARBA00004141"/>
    </source>
</evidence>
<feature type="transmembrane region" description="Helical" evidence="11">
    <location>
        <begin position="50"/>
        <end position="71"/>
    </location>
</feature>
<keyword evidence="5" id="KW-1278">Translocase</keyword>
<dbReference type="PANTHER" id="PTHR11403:SF7">
    <property type="entry name" value="CYTOCHROME C OXIDASE SUBUNIT 3"/>
    <property type="match status" value="1"/>
</dbReference>
<dbReference type="Gene3D" id="1.20.120.80">
    <property type="entry name" value="Cytochrome c oxidase, subunit III, four-helix bundle"/>
    <property type="match status" value="1"/>
</dbReference>
<keyword evidence="14" id="KW-1185">Reference proteome</keyword>
<feature type="transmembrane region" description="Helical" evidence="11">
    <location>
        <begin position="192"/>
        <end position="213"/>
    </location>
</feature>
<evidence type="ECO:0000256" key="7">
    <source>
        <dbReference type="ARBA" id="ARBA00023136"/>
    </source>
</evidence>
<dbReference type="CDD" id="cd01665">
    <property type="entry name" value="Cyt_c_Oxidase_III"/>
    <property type="match status" value="1"/>
</dbReference>
<dbReference type="InterPro" id="IPR033945">
    <property type="entry name" value="Cyt_c_oxase_su3_dom"/>
</dbReference>
<dbReference type="AlphaFoldDB" id="A0A919BN12"/>
<dbReference type="EC" id="7.1.1.9" evidence="3"/>
<feature type="transmembrane region" description="Helical" evidence="11">
    <location>
        <begin position="233"/>
        <end position="256"/>
    </location>
</feature>
<comment type="caution">
    <text evidence="13">The sequence shown here is derived from an EMBL/GenBank/DDBJ whole genome shotgun (WGS) entry which is preliminary data.</text>
</comment>
<evidence type="ECO:0000256" key="11">
    <source>
        <dbReference type="SAM" id="Phobius"/>
    </source>
</evidence>
<evidence type="ECO:0000256" key="4">
    <source>
        <dbReference type="ARBA" id="ARBA00022692"/>
    </source>
</evidence>
<dbReference type="PANTHER" id="PTHR11403">
    <property type="entry name" value="CYTOCHROME C OXIDASE SUBUNIT III"/>
    <property type="match status" value="1"/>
</dbReference>
<evidence type="ECO:0000256" key="5">
    <source>
        <dbReference type="ARBA" id="ARBA00022967"/>
    </source>
</evidence>
<proteinExistence type="inferred from homology"/>
<evidence type="ECO:0000256" key="6">
    <source>
        <dbReference type="ARBA" id="ARBA00022989"/>
    </source>
</evidence>
<feature type="transmembrane region" description="Helical" evidence="11">
    <location>
        <begin position="276"/>
        <end position="294"/>
    </location>
</feature>
<reference evidence="13" key="1">
    <citation type="journal article" date="2014" name="Int. J. Syst. Evol. Microbiol.">
        <title>Complete genome sequence of Corynebacterium casei LMG S-19264T (=DSM 44701T), isolated from a smear-ripened cheese.</title>
        <authorList>
            <consortium name="US DOE Joint Genome Institute (JGI-PGF)"/>
            <person name="Walter F."/>
            <person name="Albersmeier A."/>
            <person name="Kalinowski J."/>
            <person name="Ruckert C."/>
        </authorList>
    </citation>
    <scope>NUCLEOTIDE SEQUENCE</scope>
    <source>
        <strain evidence="13">KCTC 42731</strain>
    </source>
</reference>
<dbReference type="Gene3D" id="1.10.287.70">
    <property type="match status" value="1"/>
</dbReference>
<dbReference type="EMBL" id="BNCK01000007">
    <property type="protein sequence ID" value="GHF99733.1"/>
    <property type="molecule type" value="Genomic_DNA"/>
</dbReference>
<keyword evidence="4 10" id="KW-0812">Transmembrane</keyword>
<keyword evidence="7 11" id="KW-0472">Membrane</keyword>